<dbReference type="CDD" id="cd02440">
    <property type="entry name" value="AdoMet_MTases"/>
    <property type="match status" value="1"/>
</dbReference>
<evidence type="ECO:0000256" key="6">
    <source>
        <dbReference type="ARBA" id="ARBA00022691"/>
    </source>
</evidence>
<dbReference type="GO" id="GO:0008757">
    <property type="term" value="F:S-adenosylmethionine-dependent methyltransferase activity"/>
    <property type="evidence" value="ECO:0007669"/>
    <property type="project" value="InterPro"/>
</dbReference>
<keyword evidence="6 8" id="KW-0949">S-adenosyl-L-methionine</keyword>
<dbReference type="GO" id="GO:0009102">
    <property type="term" value="P:biotin biosynthetic process"/>
    <property type="evidence" value="ECO:0007669"/>
    <property type="project" value="UniProtKB-UniRule"/>
</dbReference>
<dbReference type="PANTHER" id="PTHR13090">
    <property type="entry name" value="ARGININE-HYDROXYLASE NDUFAF5, MITOCHONDRIAL"/>
    <property type="match status" value="1"/>
</dbReference>
<dbReference type="UniPathway" id="UPA00078"/>
<comment type="catalytic activity">
    <reaction evidence="1 8">
        <text>malonyl-[ACP] + S-adenosyl-L-methionine = malonyl-[ACP] methyl ester + S-adenosyl-L-homocysteine</text>
        <dbReference type="Rhea" id="RHEA:17105"/>
        <dbReference type="Rhea" id="RHEA-COMP:9623"/>
        <dbReference type="Rhea" id="RHEA-COMP:9954"/>
        <dbReference type="ChEBI" id="CHEBI:57856"/>
        <dbReference type="ChEBI" id="CHEBI:59789"/>
        <dbReference type="ChEBI" id="CHEBI:78449"/>
        <dbReference type="ChEBI" id="CHEBI:78845"/>
        <dbReference type="EC" id="2.1.1.197"/>
    </reaction>
</comment>
<evidence type="ECO:0000256" key="8">
    <source>
        <dbReference type="HAMAP-Rule" id="MF_00835"/>
    </source>
</evidence>
<comment type="caution">
    <text evidence="10">The sequence shown here is derived from an EMBL/GenBank/DDBJ whole genome shotgun (WGS) entry which is preliminary data.</text>
</comment>
<feature type="domain" description="Methyltransferase type 11" evidence="9">
    <location>
        <begin position="52"/>
        <end position="141"/>
    </location>
</feature>
<dbReference type="RefSeq" id="WP_169145001.1">
    <property type="nucleotide sequence ID" value="NZ_JABBGA010000004.1"/>
</dbReference>
<sequence>MSDAPAPKHAVRAAFDKAADAYDAVAAVQRSACDRLLDLVAATPSCQPGRILDAGTGTGYALPGLQRLFPAAALIALDFAPAMLKRQPAGLALPLCADLEHLPLADASLDALWSSYALQWCAPRQALPELARSLRPGGQLWLASLGPGTLQELRDAFRHVDQDEHVLSFQPPEVLEDAAEDAGLRILTSERDTLHAWAPDLRGLLRDIKTLGAHQTGAPRRRAPLGKQAWSRLAAAYEVHRTPAGLPASYDTLWIIAEKK</sequence>
<dbReference type="Pfam" id="PF08241">
    <property type="entry name" value="Methyltransf_11"/>
    <property type="match status" value="1"/>
</dbReference>
<evidence type="ECO:0000313" key="11">
    <source>
        <dbReference type="Proteomes" id="UP000580043"/>
    </source>
</evidence>
<evidence type="ECO:0000313" key="10">
    <source>
        <dbReference type="EMBL" id="NML25352.1"/>
    </source>
</evidence>
<dbReference type="HAMAP" id="MF_00835">
    <property type="entry name" value="BioC"/>
    <property type="match status" value="1"/>
</dbReference>
<evidence type="ECO:0000259" key="9">
    <source>
        <dbReference type="Pfam" id="PF08241"/>
    </source>
</evidence>
<reference evidence="10 11" key="1">
    <citation type="submission" date="2020-04" db="EMBL/GenBank/DDBJ databases">
        <title>Zoogloea sp. G-4-1-14 isolated from soil.</title>
        <authorList>
            <person name="Dahal R.H."/>
        </authorList>
    </citation>
    <scope>NUCLEOTIDE SEQUENCE [LARGE SCALE GENOMIC DNA]</scope>
    <source>
        <strain evidence="10 11">G-4-1-14</strain>
    </source>
</reference>
<keyword evidence="11" id="KW-1185">Reference proteome</keyword>
<dbReference type="SUPFAM" id="SSF53335">
    <property type="entry name" value="S-adenosyl-L-methionine-dependent methyltransferases"/>
    <property type="match status" value="1"/>
</dbReference>
<dbReference type="PANTHER" id="PTHR13090:SF1">
    <property type="entry name" value="ARGININE-HYDROXYLASE NDUFAF5, MITOCHONDRIAL"/>
    <property type="match status" value="1"/>
</dbReference>
<evidence type="ECO:0000256" key="3">
    <source>
        <dbReference type="ARBA" id="ARBA00012327"/>
    </source>
</evidence>
<evidence type="ECO:0000256" key="2">
    <source>
        <dbReference type="ARBA" id="ARBA00004746"/>
    </source>
</evidence>
<dbReference type="AlphaFoldDB" id="A0A848G299"/>
<evidence type="ECO:0000256" key="7">
    <source>
        <dbReference type="ARBA" id="ARBA00022756"/>
    </source>
</evidence>
<keyword evidence="7 8" id="KW-0093">Biotin biosynthesis</keyword>
<evidence type="ECO:0000256" key="5">
    <source>
        <dbReference type="ARBA" id="ARBA00022679"/>
    </source>
</evidence>
<proteinExistence type="inferred from homology"/>
<dbReference type="Gene3D" id="3.40.50.150">
    <property type="entry name" value="Vaccinia Virus protein VP39"/>
    <property type="match status" value="1"/>
</dbReference>
<accession>A0A848G299</accession>
<name>A0A848G299_9RHOO</name>
<evidence type="ECO:0000256" key="1">
    <source>
        <dbReference type="ARBA" id="ARBA00000852"/>
    </source>
</evidence>
<dbReference type="EMBL" id="JABBGA010000004">
    <property type="protein sequence ID" value="NML25352.1"/>
    <property type="molecule type" value="Genomic_DNA"/>
</dbReference>
<comment type="function">
    <text evidence="8">Converts the free carboxyl group of a malonyl-thioester to its methyl ester by transfer of a methyl group from S-adenosyl-L-methionine (SAM). It allows to synthesize pimeloyl-ACP via the fatty acid synthetic pathway.</text>
</comment>
<protein>
    <recommendedName>
        <fullName evidence="3 8">Malonyl-[acyl-carrier protein] O-methyltransferase</fullName>
        <shortName evidence="8">Malonyl-ACP O-methyltransferase</shortName>
        <ecNumber evidence="3 8">2.1.1.197</ecNumber>
    </recommendedName>
    <alternativeName>
        <fullName evidence="8">Biotin synthesis protein BioC</fullName>
    </alternativeName>
</protein>
<dbReference type="GO" id="GO:0010340">
    <property type="term" value="F:carboxyl-O-methyltransferase activity"/>
    <property type="evidence" value="ECO:0007669"/>
    <property type="project" value="UniProtKB-UniRule"/>
</dbReference>
<comment type="pathway">
    <text evidence="2 8">Cofactor biosynthesis; biotin biosynthesis.</text>
</comment>
<keyword evidence="4 8" id="KW-0489">Methyltransferase</keyword>
<dbReference type="InterPro" id="IPR011814">
    <property type="entry name" value="BioC"/>
</dbReference>
<comment type="similarity">
    <text evidence="8">Belongs to the methyltransferase superfamily.</text>
</comment>
<organism evidence="10 11">
    <name type="scientific">Zoogloea dura</name>
    <dbReference type="NCBI Taxonomy" id="2728840"/>
    <lineage>
        <taxon>Bacteria</taxon>
        <taxon>Pseudomonadati</taxon>
        <taxon>Pseudomonadota</taxon>
        <taxon>Betaproteobacteria</taxon>
        <taxon>Rhodocyclales</taxon>
        <taxon>Zoogloeaceae</taxon>
        <taxon>Zoogloea</taxon>
    </lineage>
</organism>
<dbReference type="InterPro" id="IPR013216">
    <property type="entry name" value="Methyltransf_11"/>
</dbReference>
<dbReference type="InterPro" id="IPR029063">
    <property type="entry name" value="SAM-dependent_MTases_sf"/>
</dbReference>
<dbReference type="Proteomes" id="UP000580043">
    <property type="component" value="Unassembled WGS sequence"/>
</dbReference>
<dbReference type="GO" id="GO:0102130">
    <property type="term" value="F:malonyl-CoA methyltransferase activity"/>
    <property type="evidence" value="ECO:0007669"/>
    <property type="project" value="UniProtKB-EC"/>
</dbReference>
<dbReference type="EC" id="2.1.1.197" evidence="3 8"/>
<dbReference type="GO" id="GO:0032259">
    <property type="term" value="P:methylation"/>
    <property type="evidence" value="ECO:0007669"/>
    <property type="project" value="UniProtKB-KW"/>
</dbReference>
<gene>
    <name evidence="8" type="primary">bioC</name>
    <name evidence="10" type="ORF">HHL15_06335</name>
</gene>
<evidence type="ECO:0000256" key="4">
    <source>
        <dbReference type="ARBA" id="ARBA00022603"/>
    </source>
</evidence>
<dbReference type="InterPro" id="IPR050602">
    <property type="entry name" value="Malonyl-ACP_OMT"/>
</dbReference>
<keyword evidence="5 8" id="KW-0808">Transferase</keyword>